<accession>A0A699LEE1</accession>
<sequence>SESIEPVKDDSSVFTTFLNLLFDNDEINSDELNSQVEYNFVKSTFNHNTLKIDNLDEFFGPLIPIHIAEEERIRREHADYINRMEMLFTINPRPRPMVNANTIVKSFPSSLIPVQDNYSQREEIDIVSNMDELLHPGFEIDDSKGEIDAVDELHVDNPISNSKNELSDNEESDFDNPSVPRPPPEPPDFELDAGDEISIVINTIDKLECLDPRDEFDDNDYSSFIFLIYSKVFSFLLSVESEDTIFDPGIFVKSQWIYPSLIEVSCVRIIISVYKSFTSFL</sequence>
<organism evidence="2">
    <name type="scientific">Tanacetum cinerariifolium</name>
    <name type="common">Dalmatian daisy</name>
    <name type="synonym">Chrysanthemum cinerariifolium</name>
    <dbReference type="NCBI Taxonomy" id="118510"/>
    <lineage>
        <taxon>Eukaryota</taxon>
        <taxon>Viridiplantae</taxon>
        <taxon>Streptophyta</taxon>
        <taxon>Embryophyta</taxon>
        <taxon>Tracheophyta</taxon>
        <taxon>Spermatophyta</taxon>
        <taxon>Magnoliopsida</taxon>
        <taxon>eudicotyledons</taxon>
        <taxon>Gunneridae</taxon>
        <taxon>Pentapetalae</taxon>
        <taxon>asterids</taxon>
        <taxon>campanulids</taxon>
        <taxon>Asterales</taxon>
        <taxon>Asteraceae</taxon>
        <taxon>Asteroideae</taxon>
        <taxon>Anthemideae</taxon>
        <taxon>Anthemidinae</taxon>
        <taxon>Tanacetum</taxon>
    </lineage>
</organism>
<reference evidence="2" key="1">
    <citation type="journal article" date="2019" name="Sci. Rep.">
        <title>Draft genome of Tanacetum cinerariifolium, the natural source of mosquito coil.</title>
        <authorList>
            <person name="Yamashiro T."/>
            <person name="Shiraishi A."/>
            <person name="Satake H."/>
            <person name="Nakayama K."/>
        </authorList>
    </citation>
    <scope>NUCLEOTIDE SEQUENCE</scope>
</reference>
<name>A0A699LEE1_TANCI</name>
<evidence type="ECO:0000313" key="2">
    <source>
        <dbReference type="EMBL" id="GFB30683.1"/>
    </source>
</evidence>
<dbReference type="AlphaFoldDB" id="A0A699LEE1"/>
<evidence type="ECO:0000256" key="1">
    <source>
        <dbReference type="SAM" id="MobiDB-lite"/>
    </source>
</evidence>
<comment type="caution">
    <text evidence="2">The sequence shown here is derived from an EMBL/GenBank/DDBJ whole genome shotgun (WGS) entry which is preliminary data.</text>
</comment>
<dbReference type="EMBL" id="BKCJ010598103">
    <property type="protein sequence ID" value="GFB30683.1"/>
    <property type="molecule type" value="Genomic_DNA"/>
</dbReference>
<evidence type="ECO:0008006" key="3">
    <source>
        <dbReference type="Google" id="ProtNLM"/>
    </source>
</evidence>
<proteinExistence type="predicted"/>
<gene>
    <name evidence="2" type="ORF">Tci_702654</name>
</gene>
<feature type="region of interest" description="Disordered" evidence="1">
    <location>
        <begin position="157"/>
        <end position="188"/>
    </location>
</feature>
<feature type="non-terminal residue" evidence="2">
    <location>
        <position position="1"/>
    </location>
</feature>
<protein>
    <recommendedName>
        <fullName evidence="3">Reverse transcriptase domain-containing protein</fullName>
    </recommendedName>
</protein>